<evidence type="ECO:0000256" key="3">
    <source>
        <dbReference type="ARBA" id="ARBA00022553"/>
    </source>
</evidence>
<dbReference type="RefSeq" id="WP_181376837.1">
    <property type="nucleotide sequence ID" value="NZ_BDQX01000333.1"/>
</dbReference>
<sequence>MKRRFPKLWPTKLRNRIFLTFLLVVFVPFSLLQIRNYNQIESVIGEKISQQNSTQLSLMKTKLEEVRWTAQYSVLQMEREADLLKLLANSRSLNQVERAQTIEEKLAALKSSYLPNSVYIQYTLESDGLSFTTFPLQGSDREKADVRAQLASKLREELPLDGPLMRWEQEAALNWIGEEHREKLMLSYYSLSNDKSEEGLRLRAAIDAEQWLRDSANSMQIKQNYYLVDEFGAVKAQTNAGYVLRGELAAKLKQLAGQGADSYYIDSSGTYVYNAVYIPSVNMYVAAQFPLDFFIGDLQSLKRQIFYTFLIVALIFAAISFLTLSNMTRPLRLLEIRMKEAADKRLNIKLSEGRHKGEVLSFVRAFNGMIDDISRLIGQLKAEERQKEAAQFQMLLTQMNPHFLLNTMNTIKWSASNFGDEKTAEMCKALAKLLESSLNTDTDLVFLKDELELLRAYCYIQSFRYDHRFEVRYEVDEELDYALMLKLSLQPLVENAIQHGLVYRKQGGVIIVRAIRDERLLVLEVEDNGAAANRPKRPSSARTRKGIGLSNLRERLSLLYREDGRLELKQQEEGMLVRMTIPLLVSNPYQSEMEE</sequence>
<dbReference type="PANTHER" id="PTHR34220">
    <property type="entry name" value="SENSOR HISTIDINE KINASE YPDA"/>
    <property type="match status" value="1"/>
</dbReference>
<evidence type="ECO:0000256" key="5">
    <source>
        <dbReference type="ARBA" id="ARBA00022777"/>
    </source>
</evidence>
<keyword evidence="10" id="KW-1185">Reference proteome</keyword>
<dbReference type="Pfam" id="PF06580">
    <property type="entry name" value="His_kinase"/>
    <property type="match status" value="1"/>
</dbReference>
<keyword evidence="6 7" id="KW-0472">Membrane</keyword>
<evidence type="ECO:0000313" key="10">
    <source>
        <dbReference type="Proteomes" id="UP000245202"/>
    </source>
</evidence>
<dbReference type="GO" id="GO:0005886">
    <property type="term" value="C:plasma membrane"/>
    <property type="evidence" value="ECO:0007669"/>
    <property type="project" value="UniProtKB-SubCell"/>
</dbReference>
<dbReference type="GO" id="GO:0000155">
    <property type="term" value="F:phosphorelay sensor kinase activity"/>
    <property type="evidence" value="ECO:0007669"/>
    <property type="project" value="InterPro"/>
</dbReference>
<reference evidence="9 10" key="1">
    <citation type="submission" date="2017-08" db="EMBL/GenBank/DDBJ databases">
        <title>Substantial Increase in Enzyme Production by Combined Drug-Resistance Mutations in Paenibacillus agaridevorans.</title>
        <authorList>
            <person name="Tanaka Y."/>
            <person name="Funane K."/>
            <person name="Hosaka T."/>
            <person name="Shiwa Y."/>
            <person name="Fujita N."/>
            <person name="Miyazaki T."/>
            <person name="Yoshikawa H."/>
            <person name="Murakami K."/>
            <person name="Kasahara K."/>
            <person name="Inaoka T."/>
            <person name="Hiraga Y."/>
            <person name="Ochi K."/>
        </authorList>
    </citation>
    <scope>NUCLEOTIDE SEQUENCE [LARGE SCALE GENOMIC DNA]</scope>
    <source>
        <strain evidence="9 10">T-3040</strain>
    </source>
</reference>
<name>A0A2R5EUZ7_9BACL</name>
<dbReference type="PROSITE" id="PS50885">
    <property type="entry name" value="HAMP"/>
    <property type="match status" value="1"/>
</dbReference>
<proteinExistence type="predicted"/>
<dbReference type="InterPro" id="IPR010559">
    <property type="entry name" value="Sig_transdc_His_kin_internal"/>
</dbReference>
<feature type="domain" description="HAMP" evidence="8">
    <location>
        <begin position="325"/>
        <end position="378"/>
    </location>
</feature>
<dbReference type="PANTHER" id="PTHR34220:SF7">
    <property type="entry name" value="SENSOR HISTIDINE KINASE YPDA"/>
    <property type="match status" value="1"/>
</dbReference>
<evidence type="ECO:0000313" key="9">
    <source>
        <dbReference type="EMBL" id="GBG10522.1"/>
    </source>
</evidence>
<dbReference type="InterPro" id="IPR050640">
    <property type="entry name" value="Bact_2-comp_sensor_kinase"/>
</dbReference>
<comment type="subcellular location">
    <subcellularLocation>
        <location evidence="1">Cell membrane</location>
        <topology evidence="1">Multi-pass membrane protein</topology>
    </subcellularLocation>
</comment>
<evidence type="ECO:0000256" key="4">
    <source>
        <dbReference type="ARBA" id="ARBA00022679"/>
    </source>
</evidence>
<dbReference type="InterPro" id="IPR003660">
    <property type="entry name" value="HAMP_dom"/>
</dbReference>
<accession>A0A2R5EUZ7</accession>
<dbReference type="SUPFAM" id="SSF55874">
    <property type="entry name" value="ATPase domain of HSP90 chaperone/DNA topoisomerase II/histidine kinase"/>
    <property type="match status" value="1"/>
</dbReference>
<keyword evidence="3" id="KW-0597">Phosphoprotein</keyword>
<dbReference type="Proteomes" id="UP000245202">
    <property type="component" value="Unassembled WGS sequence"/>
</dbReference>
<dbReference type="SMART" id="SM00304">
    <property type="entry name" value="HAMP"/>
    <property type="match status" value="1"/>
</dbReference>
<organism evidence="9 10">
    <name type="scientific">Paenibacillus agaridevorans</name>
    <dbReference type="NCBI Taxonomy" id="171404"/>
    <lineage>
        <taxon>Bacteria</taxon>
        <taxon>Bacillati</taxon>
        <taxon>Bacillota</taxon>
        <taxon>Bacilli</taxon>
        <taxon>Bacillales</taxon>
        <taxon>Paenibacillaceae</taxon>
        <taxon>Paenibacillus</taxon>
    </lineage>
</organism>
<dbReference type="Pfam" id="PF02518">
    <property type="entry name" value="HATPase_c"/>
    <property type="match status" value="1"/>
</dbReference>
<evidence type="ECO:0000256" key="7">
    <source>
        <dbReference type="SAM" id="Phobius"/>
    </source>
</evidence>
<dbReference type="Gene3D" id="3.30.565.10">
    <property type="entry name" value="Histidine kinase-like ATPase, C-terminal domain"/>
    <property type="match status" value="1"/>
</dbReference>
<dbReference type="EMBL" id="BDQX01000333">
    <property type="protein sequence ID" value="GBG10522.1"/>
    <property type="molecule type" value="Genomic_DNA"/>
</dbReference>
<evidence type="ECO:0000256" key="6">
    <source>
        <dbReference type="ARBA" id="ARBA00023136"/>
    </source>
</evidence>
<gene>
    <name evidence="9" type="ORF">PAT3040_05265</name>
</gene>
<keyword evidence="4" id="KW-0808">Transferase</keyword>
<keyword evidence="7" id="KW-1133">Transmembrane helix</keyword>
<keyword evidence="7" id="KW-0812">Transmembrane</keyword>
<dbReference type="InterPro" id="IPR036890">
    <property type="entry name" value="HATPase_C_sf"/>
</dbReference>
<dbReference type="Gene3D" id="6.10.340.10">
    <property type="match status" value="1"/>
</dbReference>
<keyword evidence="5 9" id="KW-0418">Kinase</keyword>
<comment type="caution">
    <text evidence="9">The sequence shown here is derived from an EMBL/GenBank/DDBJ whole genome shotgun (WGS) entry which is preliminary data.</text>
</comment>
<evidence type="ECO:0000256" key="2">
    <source>
        <dbReference type="ARBA" id="ARBA00022475"/>
    </source>
</evidence>
<dbReference type="AlphaFoldDB" id="A0A2R5EUZ7"/>
<evidence type="ECO:0000256" key="1">
    <source>
        <dbReference type="ARBA" id="ARBA00004651"/>
    </source>
</evidence>
<protein>
    <submittedName>
        <fullName evidence="9">Two-component sensor histidine kinase</fullName>
    </submittedName>
</protein>
<feature type="transmembrane region" description="Helical" evidence="7">
    <location>
        <begin position="305"/>
        <end position="324"/>
    </location>
</feature>
<dbReference type="InterPro" id="IPR003594">
    <property type="entry name" value="HATPase_dom"/>
</dbReference>
<evidence type="ECO:0000259" key="8">
    <source>
        <dbReference type="PROSITE" id="PS50885"/>
    </source>
</evidence>
<keyword evidence="2" id="KW-1003">Cell membrane</keyword>